<reference evidence="2" key="1">
    <citation type="submission" date="2016-06" db="EMBL/GenBank/DDBJ databases">
        <title>Complete genome sequence of Actinoalloteichus fjordicus DSM 46855 (=ADI127-17), type strain of the new species Actinoalloteichus fjordicus.</title>
        <authorList>
            <person name="Ruckert C."/>
            <person name="Nouioui I."/>
            <person name="Willmese J."/>
            <person name="van Wezel G."/>
            <person name="Klenk H.-P."/>
            <person name="Kalinowski J."/>
            <person name="Zotchev S.B."/>
        </authorList>
    </citation>
    <scope>NUCLEOTIDE SEQUENCE [LARGE SCALE GENOMIC DNA]</scope>
    <source>
        <strain evidence="2">ADI127-7</strain>
    </source>
</reference>
<dbReference type="AlphaFoldDB" id="A0AAC9LH81"/>
<keyword evidence="2" id="KW-1185">Reference proteome</keyword>
<dbReference type="RefSeq" id="WP_075742922.1">
    <property type="nucleotide sequence ID" value="NZ_CP016076.1"/>
</dbReference>
<sequence length="70" mass="7462">MTMYSEADRCEPCSHRALLDEGTANALVRVADGCLVARRCPHYDDGWHVWAPETETAGPATGGSVPSSGE</sequence>
<proteinExistence type="predicted"/>
<evidence type="ECO:0000313" key="2">
    <source>
        <dbReference type="Proteomes" id="UP000185511"/>
    </source>
</evidence>
<accession>A0AAC9LH81</accession>
<dbReference type="KEGG" id="acad:UA74_28200"/>
<dbReference type="Proteomes" id="UP000185511">
    <property type="component" value="Chromosome"/>
</dbReference>
<organism evidence="1 2">
    <name type="scientific">Actinoalloteichus fjordicus</name>
    <dbReference type="NCBI Taxonomy" id="1612552"/>
    <lineage>
        <taxon>Bacteria</taxon>
        <taxon>Bacillati</taxon>
        <taxon>Actinomycetota</taxon>
        <taxon>Actinomycetes</taxon>
        <taxon>Pseudonocardiales</taxon>
        <taxon>Pseudonocardiaceae</taxon>
        <taxon>Actinoalloteichus</taxon>
    </lineage>
</organism>
<dbReference type="EMBL" id="CP016076">
    <property type="protein sequence ID" value="APU17641.1"/>
    <property type="molecule type" value="Genomic_DNA"/>
</dbReference>
<name>A0AAC9LH81_9PSEU</name>
<evidence type="ECO:0000313" key="1">
    <source>
        <dbReference type="EMBL" id="APU17641.1"/>
    </source>
</evidence>
<protein>
    <submittedName>
        <fullName evidence="1">Uncharacterized protein</fullName>
    </submittedName>
</protein>
<gene>
    <name evidence="1" type="ORF">UA74_28200</name>
</gene>